<evidence type="ECO:0000313" key="10">
    <source>
        <dbReference type="Proteomes" id="UP000266089"/>
    </source>
</evidence>
<dbReference type="Gene3D" id="3.40.50.300">
    <property type="entry name" value="P-loop containing nucleotide triphosphate hydrolases"/>
    <property type="match status" value="1"/>
</dbReference>
<dbReference type="HAMAP" id="MF_00900">
    <property type="entry name" value="GTPase_HflX"/>
    <property type="match status" value="1"/>
</dbReference>
<keyword evidence="1 6" id="KW-0963">Cytoplasm</keyword>
<evidence type="ECO:0000256" key="5">
    <source>
        <dbReference type="ARBA" id="ARBA00023134"/>
    </source>
</evidence>
<feature type="coiled-coil region" evidence="7">
    <location>
        <begin position="335"/>
        <end position="369"/>
    </location>
</feature>
<dbReference type="EMBL" id="QWKX01000079">
    <property type="protein sequence ID" value="RIH75116.1"/>
    <property type="molecule type" value="Genomic_DNA"/>
</dbReference>
<dbReference type="PANTHER" id="PTHR10229:SF0">
    <property type="entry name" value="GTP-BINDING PROTEIN 6-RELATED"/>
    <property type="match status" value="1"/>
</dbReference>
<name>A0A399DSR3_9DEIN</name>
<dbReference type="InterPro" id="IPR030394">
    <property type="entry name" value="G_HFLX_dom"/>
</dbReference>
<keyword evidence="5 6" id="KW-0342">GTP-binding</keyword>
<keyword evidence="2" id="KW-0479">Metal-binding</keyword>
<keyword evidence="3 6" id="KW-0547">Nucleotide-binding</keyword>
<evidence type="ECO:0000256" key="6">
    <source>
        <dbReference type="HAMAP-Rule" id="MF_00900"/>
    </source>
</evidence>
<dbReference type="FunFam" id="3.40.50.11060:FF:000001">
    <property type="entry name" value="GTPase HflX"/>
    <property type="match status" value="1"/>
</dbReference>
<organism evidence="9 10">
    <name type="scientific">Meiothermus taiwanensis</name>
    <dbReference type="NCBI Taxonomy" id="172827"/>
    <lineage>
        <taxon>Bacteria</taxon>
        <taxon>Thermotogati</taxon>
        <taxon>Deinococcota</taxon>
        <taxon>Deinococci</taxon>
        <taxon>Thermales</taxon>
        <taxon>Thermaceae</taxon>
        <taxon>Meiothermus</taxon>
    </lineage>
</organism>
<dbReference type="OrthoDB" id="9812272at2"/>
<gene>
    <name evidence="6 9" type="primary">hflX</name>
    <name evidence="9" type="ORF">Mcate_02396</name>
</gene>
<dbReference type="GO" id="GO:0005737">
    <property type="term" value="C:cytoplasm"/>
    <property type="evidence" value="ECO:0007669"/>
    <property type="project" value="UniProtKB-SubCell"/>
</dbReference>
<comment type="subcellular location">
    <subcellularLocation>
        <location evidence="6">Cytoplasm</location>
    </subcellularLocation>
    <text evidence="6">May associate with membranes.</text>
</comment>
<dbReference type="GO" id="GO:0005525">
    <property type="term" value="F:GTP binding"/>
    <property type="evidence" value="ECO:0007669"/>
    <property type="project" value="UniProtKB-UniRule"/>
</dbReference>
<dbReference type="InterPro" id="IPR032305">
    <property type="entry name" value="GTP-bd_M"/>
</dbReference>
<dbReference type="PANTHER" id="PTHR10229">
    <property type="entry name" value="GTP-BINDING PROTEIN HFLX"/>
    <property type="match status" value="1"/>
</dbReference>
<dbReference type="CDD" id="cd01878">
    <property type="entry name" value="HflX"/>
    <property type="match status" value="1"/>
</dbReference>
<dbReference type="PROSITE" id="PS51705">
    <property type="entry name" value="G_HFLX"/>
    <property type="match status" value="1"/>
</dbReference>
<dbReference type="NCBIfam" id="TIGR03156">
    <property type="entry name" value="GTP_HflX"/>
    <property type="match status" value="1"/>
</dbReference>
<dbReference type="Proteomes" id="UP000266089">
    <property type="component" value="Unassembled WGS sequence"/>
</dbReference>
<dbReference type="GO" id="GO:0003924">
    <property type="term" value="F:GTPase activity"/>
    <property type="evidence" value="ECO:0007669"/>
    <property type="project" value="UniProtKB-UniRule"/>
</dbReference>
<dbReference type="AlphaFoldDB" id="A0A399DSR3"/>
<dbReference type="InterPro" id="IPR042108">
    <property type="entry name" value="GTPase_HflX_N_sf"/>
</dbReference>
<keyword evidence="7" id="KW-0175">Coiled coil</keyword>
<evidence type="ECO:0000259" key="8">
    <source>
        <dbReference type="PROSITE" id="PS51705"/>
    </source>
</evidence>
<dbReference type="GO" id="GO:0043022">
    <property type="term" value="F:ribosome binding"/>
    <property type="evidence" value="ECO:0007669"/>
    <property type="project" value="TreeGrafter"/>
</dbReference>
<keyword evidence="4" id="KW-0460">Magnesium</keyword>
<dbReference type="SUPFAM" id="SSF52540">
    <property type="entry name" value="P-loop containing nucleoside triphosphate hydrolases"/>
    <property type="match status" value="1"/>
</dbReference>
<dbReference type="Pfam" id="PF01926">
    <property type="entry name" value="MMR_HSR1"/>
    <property type="match status" value="1"/>
</dbReference>
<dbReference type="PRINTS" id="PR00326">
    <property type="entry name" value="GTP1OBG"/>
</dbReference>
<dbReference type="InterPro" id="IPR027417">
    <property type="entry name" value="P-loop_NTPase"/>
</dbReference>
<dbReference type="InterPro" id="IPR025121">
    <property type="entry name" value="GTPase_HflX_N"/>
</dbReference>
<proteinExistence type="inferred from homology"/>
<protein>
    <recommendedName>
        <fullName evidence="6">GTPase HflX</fullName>
    </recommendedName>
    <alternativeName>
        <fullName evidence="6">GTP-binding protein HflX</fullName>
    </alternativeName>
</protein>
<evidence type="ECO:0000256" key="1">
    <source>
        <dbReference type="ARBA" id="ARBA00022490"/>
    </source>
</evidence>
<evidence type="ECO:0000256" key="3">
    <source>
        <dbReference type="ARBA" id="ARBA00022741"/>
    </source>
</evidence>
<feature type="domain" description="Hflx-type G" evidence="8">
    <location>
        <begin position="376"/>
        <end position="539"/>
    </location>
</feature>
<comment type="subunit">
    <text evidence="6">Monomer. Associates with the 50S ribosomal subunit.</text>
</comment>
<dbReference type="Gene3D" id="3.40.50.11060">
    <property type="entry name" value="GTPase HflX, N-terminal domain"/>
    <property type="match status" value="1"/>
</dbReference>
<dbReference type="InterPro" id="IPR006073">
    <property type="entry name" value="GTP-bd"/>
</dbReference>
<evidence type="ECO:0000256" key="2">
    <source>
        <dbReference type="ARBA" id="ARBA00022723"/>
    </source>
</evidence>
<reference evidence="9 10" key="1">
    <citation type="submission" date="2018-08" db="EMBL/GenBank/DDBJ databases">
        <title>Meiothermus cateniformans JCM 15151 genome sequencing project.</title>
        <authorList>
            <person name="Da Costa M.S."/>
            <person name="Albuquerque L."/>
            <person name="Raposo P."/>
            <person name="Froufe H.J.C."/>
            <person name="Barroso C.S."/>
            <person name="Egas C."/>
        </authorList>
    </citation>
    <scope>NUCLEOTIDE SEQUENCE [LARGE SCALE GENOMIC DNA]</scope>
    <source>
        <strain evidence="9 10">JCM 15151</strain>
    </source>
</reference>
<dbReference type="Pfam" id="PF16360">
    <property type="entry name" value="GTP-bdg_M"/>
    <property type="match status" value="1"/>
</dbReference>
<dbReference type="InterPro" id="IPR016496">
    <property type="entry name" value="GTPase_HflX"/>
</dbReference>
<dbReference type="RefSeq" id="WP_119361772.1">
    <property type="nucleotide sequence ID" value="NZ_JBHSXZ010000007.1"/>
</dbReference>
<evidence type="ECO:0000256" key="7">
    <source>
        <dbReference type="SAM" id="Coils"/>
    </source>
</evidence>
<evidence type="ECO:0000256" key="4">
    <source>
        <dbReference type="ARBA" id="ARBA00022842"/>
    </source>
</evidence>
<comment type="similarity">
    <text evidence="6">Belongs to the TRAFAC class OBG-HflX-like GTPase superfamily. HflX GTPase family.</text>
</comment>
<dbReference type="Pfam" id="PF13167">
    <property type="entry name" value="GTP-bdg_N"/>
    <property type="match status" value="1"/>
</dbReference>
<comment type="caution">
    <text evidence="9">The sequence shown here is derived from an EMBL/GenBank/DDBJ whole genome shotgun (WGS) entry which is preliminary data.</text>
</comment>
<sequence>MEKIFGRTNGLKPSEKKRLANLYNRRVGANRLLTAELARTLAALSGELGKPISLLLDRGGRVMRVAVGDAKELPVPERALVETRLSGYRILHTHLGPGGLSRPDLSVLFLHRLDAMAALEVEQGHPGRLHLAQLSPPKADEEDWQIFPSKPYHEYLEWDLAASVAALEEELSRQARGLDLRDGSGERAVLVGIDQGEGVQAEVDLAELAELARTAGAVVAHKELVFRPSLDPRYAVGRGKVEELVSHAYHQNAGTLIFGIDLSAAQARELETITGLKVLDRTQLILDIFAQHARTPEAKVQVELAQLKYLLPRLVGKGRDLSRLGGGIGTRGPGETKLEVDRRRLQDRIAELTRKLQEIAGRRQETRRQRDKSGLPIVGVVGYTNAGKTTLMQALAKKGDEGENKLFATLRPLTRRGFLAGIGEVLFTDTVGFIRHMPGDLLEAFRSTLEELRDADVLLHVLDASQEGALERYQVVEDLLAELGVESPRVLVLSKADVAGGYDLEFLKERLGGFPVSAVRGQGLSELKQAVAGALLAQGVRPAAWAYIPAEPQVAAPASTD</sequence>
<comment type="function">
    <text evidence="6">GTPase that associates with the 50S ribosomal subunit and may have a role during protein synthesis or ribosome biogenesis.</text>
</comment>
<accession>A0A399DSR3</accession>
<dbReference type="GO" id="GO:0046872">
    <property type="term" value="F:metal ion binding"/>
    <property type="evidence" value="ECO:0007669"/>
    <property type="project" value="UniProtKB-KW"/>
</dbReference>
<dbReference type="Gene3D" id="6.10.250.2860">
    <property type="match status" value="1"/>
</dbReference>
<evidence type="ECO:0000313" key="9">
    <source>
        <dbReference type="EMBL" id="RIH75116.1"/>
    </source>
</evidence>